<dbReference type="PANTHER" id="PTHR43244:SF1">
    <property type="entry name" value="5,10-METHYLENETETRAHYDROMETHANOPTERIN REDUCTASE"/>
    <property type="match status" value="1"/>
</dbReference>
<dbReference type="InterPro" id="IPR050564">
    <property type="entry name" value="F420-G6PD/mer"/>
</dbReference>
<accession>A0A511DFT5</accession>
<dbReference type="InterPro" id="IPR036661">
    <property type="entry name" value="Luciferase-like_sf"/>
</dbReference>
<name>A0A511DFT5_9PSEU</name>
<dbReference type="NCBIfam" id="TIGR03564">
    <property type="entry name" value="F420_MSMEG_4879"/>
    <property type="match status" value="1"/>
</dbReference>
<evidence type="ECO:0000313" key="4">
    <source>
        <dbReference type="Proteomes" id="UP000321685"/>
    </source>
</evidence>
<dbReference type="Proteomes" id="UP000321685">
    <property type="component" value="Unassembled WGS sequence"/>
</dbReference>
<evidence type="ECO:0000313" key="3">
    <source>
        <dbReference type="EMBL" id="GEL23651.1"/>
    </source>
</evidence>
<dbReference type="CDD" id="cd01097">
    <property type="entry name" value="Tetrahydromethanopterin_reductase"/>
    <property type="match status" value="1"/>
</dbReference>
<evidence type="ECO:0000256" key="1">
    <source>
        <dbReference type="ARBA" id="ARBA00023002"/>
    </source>
</evidence>
<organism evidence="3 4">
    <name type="scientific">Pseudonocardia sulfidoxydans NBRC 16205</name>
    <dbReference type="NCBI Taxonomy" id="1223511"/>
    <lineage>
        <taxon>Bacteria</taxon>
        <taxon>Bacillati</taxon>
        <taxon>Actinomycetota</taxon>
        <taxon>Actinomycetes</taxon>
        <taxon>Pseudonocardiales</taxon>
        <taxon>Pseudonocardiaceae</taxon>
        <taxon>Pseudonocardia</taxon>
    </lineage>
</organism>
<keyword evidence="1" id="KW-0560">Oxidoreductase</keyword>
<dbReference type="OrthoDB" id="7054907at2"/>
<gene>
    <name evidence="3" type="ORF">PSU4_26050</name>
</gene>
<keyword evidence="4" id="KW-1185">Reference proteome</keyword>
<feature type="domain" description="Luciferase-like" evidence="2">
    <location>
        <begin position="5"/>
        <end position="285"/>
    </location>
</feature>
<dbReference type="InterPro" id="IPR019910">
    <property type="entry name" value="Lucif-like_OxRdtase_MSMEG_4879"/>
</dbReference>
<dbReference type="SUPFAM" id="SSF51679">
    <property type="entry name" value="Bacterial luciferase-like"/>
    <property type="match status" value="1"/>
</dbReference>
<dbReference type="AlphaFoldDB" id="A0A511DFT5"/>
<evidence type="ECO:0000259" key="2">
    <source>
        <dbReference type="Pfam" id="PF00296"/>
    </source>
</evidence>
<protein>
    <submittedName>
        <fullName evidence="3">LLM class F420-dependent oxidoreductase</fullName>
    </submittedName>
</protein>
<dbReference type="EMBL" id="BJVJ01000022">
    <property type="protein sequence ID" value="GEL23651.1"/>
    <property type="molecule type" value="Genomic_DNA"/>
</dbReference>
<proteinExistence type="predicted"/>
<dbReference type="GO" id="GO:0016705">
    <property type="term" value="F:oxidoreductase activity, acting on paired donors, with incorporation or reduction of molecular oxygen"/>
    <property type="evidence" value="ECO:0007669"/>
    <property type="project" value="InterPro"/>
</dbReference>
<sequence>MAGNVGITLTPPVSASTDPGNTVDDVVGRARAAAATGVGSAWIGQRPDLDATLLAAVVGREVPELTVGVSVVPIFTRHPLVTASAALTAQAATHGRFRLGLGLGAAFMTEPVYGVPHVRPVDRLREYLTVLRSVFAGDAVDHHGAELTAAASGVGTAGARPAVPLYVAAMAPRTLQVSGELADGILPYLAAPEVLAEHVVPALTAAADAAGRPRPRVVAFVPAAVVTDPDAARDAVTTSLTRYGAVPSYRRVLDLAGVDSAVELALLGDEQAVADGVRGYLDAGADEVVLSVLDGAEPDAAQRTWALAGEL</sequence>
<dbReference type="InterPro" id="IPR011251">
    <property type="entry name" value="Luciferase-like_dom"/>
</dbReference>
<dbReference type="Pfam" id="PF00296">
    <property type="entry name" value="Bac_luciferase"/>
    <property type="match status" value="1"/>
</dbReference>
<dbReference type="PANTHER" id="PTHR43244">
    <property type="match status" value="1"/>
</dbReference>
<comment type="caution">
    <text evidence="3">The sequence shown here is derived from an EMBL/GenBank/DDBJ whole genome shotgun (WGS) entry which is preliminary data.</text>
</comment>
<dbReference type="Gene3D" id="3.20.20.30">
    <property type="entry name" value="Luciferase-like domain"/>
    <property type="match status" value="1"/>
</dbReference>
<reference evidence="3 4" key="1">
    <citation type="submission" date="2019-07" db="EMBL/GenBank/DDBJ databases">
        <title>Whole genome shotgun sequence of Pseudonocardia sulfidoxydans NBRC 16205.</title>
        <authorList>
            <person name="Hosoyama A."/>
            <person name="Uohara A."/>
            <person name="Ohji S."/>
            <person name="Ichikawa N."/>
        </authorList>
    </citation>
    <scope>NUCLEOTIDE SEQUENCE [LARGE SCALE GENOMIC DNA]</scope>
    <source>
        <strain evidence="3 4">NBRC 16205</strain>
    </source>
</reference>
<dbReference type="RefSeq" id="WP_147107158.1">
    <property type="nucleotide sequence ID" value="NZ_BJVJ01000022.1"/>
</dbReference>